<keyword evidence="5" id="KW-1185">Reference proteome</keyword>
<protein>
    <submittedName>
        <fullName evidence="4">HET-domain-containing protein</fullName>
    </submittedName>
</protein>
<dbReference type="EMBL" id="ML978066">
    <property type="protein sequence ID" value="KAF2021407.1"/>
    <property type="molecule type" value="Genomic_DNA"/>
</dbReference>
<dbReference type="SUPFAM" id="SSF52540">
    <property type="entry name" value="P-loop containing nucleoside triphosphate hydrolases"/>
    <property type="match status" value="1"/>
</dbReference>
<feature type="non-terminal residue" evidence="4">
    <location>
        <position position="647"/>
    </location>
</feature>
<dbReference type="InterPro" id="IPR010730">
    <property type="entry name" value="HET"/>
</dbReference>
<sequence length="647" mass="74110">MPIRLINVRDDGSLSLVEREESDIPPYAILSHTWGDDGDEVTYQDMIDQTGKNKIGYAKLTFCVQQVAVDDLQYFWIDTCCIDKSRSAELSEAITSMFRWYERSAHCYVYLSDVSMNKRKADDDGCLSTLPSSFKTSRWFTRGWTLQELLAPPRLTFFSREGKEFGDKSMLLQQLHEITQLPIKALQGTPLRQFPIADRLNWNKTRQTKRSEDMAYSLLGIFGISMSAIYGEGGKMAMKRLQREIRELDASGIVSLGEGQRHTLMESLRFDQIDSRHMTIKNAHIRTCKWILSSSEYRRWLDVRLLPEHSGLLWIKGKPGAGKSTLMKFAFANARSTMKDEVVVAYFFNARGEILERSTTGTYRSLLLQLFERVPALQCAFDSLGLSTSSISANYQWSASSLEMLFEAAIQNLGGSSVVCFIDALDECDEKQIREMIGFLERVSELAVSFGVRFKVCLSSRHYPEITIKKGLSLVLEGQEGHSQDITKYLESELKIGSEQVVEQIRERIRDKAAGIFMWVILVVNILNREFDRGRIHALKRRLEEIPEDLHTLFRDILTRDSRNQNELILCIQWVLFAEHPLSPVQLYNAILCGIDPIELSPWDSDLITEDTVRRRILDVSKGLTEITKSNTPKVQFIHESVRDFLL</sequence>
<name>A0A6A5Y8S3_9PLEO</name>
<organism evidence="4 5">
    <name type="scientific">Aaosphaeria arxii CBS 175.79</name>
    <dbReference type="NCBI Taxonomy" id="1450172"/>
    <lineage>
        <taxon>Eukaryota</taxon>
        <taxon>Fungi</taxon>
        <taxon>Dikarya</taxon>
        <taxon>Ascomycota</taxon>
        <taxon>Pezizomycotina</taxon>
        <taxon>Dothideomycetes</taxon>
        <taxon>Pleosporomycetidae</taxon>
        <taxon>Pleosporales</taxon>
        <taxon>Pleosporales incertae sedis</taxon>
        <taxon>Aaosphaeria</taxon>
    </lineage>
</organism>
<dbReference type="OrthoDB" id="194358at2759"/>
<evidence type="ECO:0000259" key="2">
    <source>
        <dbReference type="Pfam" id="PF06985"/>
    </source>
</evidence>
<dbReference type="AlphaFoldDB" id="A0A6A5Y8S3"/>
<evidence type="ECO:0000313" key="4">
    <source>
        <dbReference type="EMBL" id="KAF2021407.1"/>
    </source>
</evidence>
<proteinExistence type="predicted"/>
<dbReference type="InterPro" id="IPR056884">
    <property type="entry name" value="NPHP3-like_N"/>
</dbReference>
<feature type="domain" description="Nephrocystin 3-like N-terminal" evidence="3">
    <location>
        <begin position="287"/>
        <end position="461"/>
    </location>
</feature>
<accession>A0A6A5Y8S3</accession>
<dbReference type="Pfam" id="PF06985">
    <property type="entry name" value="HET"/>
    <property type="match status" value="1"/>
</dbReference>
<evidence type="ECO:0000259" key="3">
    <source>
        <dbReference type="Pfam" id="PF24883"/>
    </source>
</evidence>
<gene>
    <name evidence="4" type="ORF">BU24DRAFT_339316</name>
</gene>
<reference evidence="4" key="1">
    <citation type="journal article" date="2020" name="Stud. Mycol.">
        <title>101 Dothideomycetes genomes: a test case for predicting lifestyles and emergence of pathogens.</title>
        <authorList>
            <person name="Haridas S."/>
            <person name="Albert R."/>
            <person name="Binder M."/>
            <person name="Bloem J."/>
            <person name="Labutti K."/>
            <person name="Salamov A."/>
            <person name="Andreopoulos B."/>
            <person name="Baker S."/>
            <person name="Barry K."/>
            <person name="Bills G."/>
            <person name="Bluhm B."/>
            <person name="Cannon C."/>
            <person name="Castanera R."/>
            <person name="Culley D."/>
            <person name="Daum C."/>
            <person name="Ezra D."/>
            <person name="Gonzalez J."/>
            <person name="Henrissat B."/>
            <person name="Kuo A."/>
            <person name="Liang C."/>
            <person name="Lipzen A."/>
            <person name="Lutzoni F."/>
            <person name="Magnuson J."/>
            <person name="Mondo S."/>
            <person name="Nolan M."/>
            <person name="Ohm R."/>
            <person name="Pangilinan J."/>
            <person name="Park H.-J."/>
            <person name="Ramirez L."/>
            <person name="Alfaro M."/>
            <person name="Sun H."/>
            <person name="Tritt A."/>
            <person name="Yoshinaga Y."/>
            <person name="Zwiers L.-H."/>
            <person name="Turgeon B."/>
            <person name="Goodwin S."/>
            <person name="Spatafora J."/>
            <person name="Crous P."/>
            <person name="Grigoriev I."/>
        </authorList>
    </citation>
    <scope>NUCLEOTIDE SEQUENCE</scope>
    <source>
        <strain evidence="4">CBS 175.79</strain>
    </source>
</reference>
<keyword evidence="1" id="KW-0677">Repeat</keyword>
<dbReference type="Gene3D" id="3.40.50.300">
    <property type="entry name" value="P-loop containing nucleotide triphosphate hydrolases"/>
    <property type="match status" value="1"/>
</dbReference>
<dbReference type="InterPro" id="IPR027417">
    <property type="entry name" value="P-loop_NTPase"/>
</dbReference>
<evidence type="ECO:0000313" key="5">
    <source>
        <dbReference type="Proteomes" id="UP000799778"/>
    </source>
</evidence>
<dbReference type="PANTHER" id="PTHR10622">
    <property type="entry name" value="HET DOMAIN-CONTAINING PROTEIN"/>
    <property type="match status" value="1"/>
</dbReference>
<feature type="domain" description="Heterokaryon incompatibility" evidence="2">
    <location>
        <begin position="27"/>
        <end position="118"/>
    </location>
</feature>
<dbReference type="Proteomes" id="UP000799778">
    <property type="component" value="Unassembled WGS sequence"/>
</dbReference>
<dbReference type="Pfam" id="PF24883">
    <property type="entry name" value="NPHP3_N"/>
    <property type="match status" value="1"/>
</dbReference>
<dbReference type="RefSeq" id="XP_033389746.1">
    <property type="nucleotide sequence ID" value="XM_033523173.1"/>
</dbReference>
<evidence type="ECO:0000256" key="1">
    <source>
        <dbReference type="ARBA" id="ARBA00022737"/>
    </source>
</evidence>
<dbReference type="PANTHER" id="PTHR10622:SF10">
    <property type="entry name" value="HET DOMAIN-CONTAINING PROTEIN"/>
    <property type="match status" value="1"/>
</dbReference>
<dbReference type="GeneID" id="54280570"/>